<keyword evidence="4" id="KW-1185">Reference proteome</keyword>
<dbReference type="PANTHER" id="PTHR43689:SF8">
    <property type="entry name" value="ALPHA_BETA-HYDROLASES SUPERFAMILY PROTEIN"/>
    <property type="match status" value="1"/>
</dbReference>
<keyword evidence="1" id="KW-0812">Transmembrane</keyword>
<dbReference type="OrthoDB" id="294702at2759"/>
<name>A0A067CID7_SAPPC</name>
<dbReference type="EMBL" id="KK583225">
    <property type="protein sequence ID" value="KDO26296.1"/>
    <property type="molecule type" value="Genomic_DNA"/>
</dbReference>
<dbReference type="PANTHER" id="PTHR43689">
    <property type="entry name" value="HYDROLASE"/>
    <property type="match status" value="1"/>
</dbReference>
<dbReference type="InterPro" id="IPR000073">
    <property type="entry name" value="AB_hydrolase_1"/>
</dbReference>
<dbReference type="OMA" id="PRTSTQI"/>
<dbReference type="Proteomes" id="UP000030745">
    <property type="component" value="Unassembled WGS sequence"/>
</dbReference>
<proteinExistence type="predicted"/>
<accession>A0A067CID7</accession>
<evidence type="ECO:0000313" key="4">
    <source>
        <dbReference type="Proteomes" id="UP000030745"/>
    </source>
</evidence>
<reference evidence="3 4" key="1">
    <citation type="journal article" date="2013" name="PLoS Genet.">
        <title>Distinctive expansion of potential virulence genes in the genome of the oomycete fish pathogen Saprolegnia parasitica.</title>
        <authorList>
            <person name="Jiang R.H."/>
            <person name="de Bruijn I."/>
            <person name="Haas B.J."/>
            <person name="Belmonte R."/>
            <person name="Lobach L."/>
            <person name="Christie J."/>
            <person name="van den Ackerveken G."/>
            <person name="Bottin A."/>
            <person name="Bulone V."/>
            <person name="Diaz-Moreno S.M."/>
            <person name="Dumas B."/>
            <person name="Fan L."/>
            <person name="Gaulin E."/>
            <person name="Govers F."/>
            <person name="Grenville-Briggs L.J."/>
            <person name="Horner N.R."/>
            <person name="Levin J.Z."/>
            <person name="Mammella M."/>
            <person name="Meijer H.J."/>
            <person name="Morris P."/>
            <person name="Nusbaum C."/>
            <person name="Oome S."/>
            <person name="Phillips A.J."/>
            <person name="van Rooyen D."/>
            <person name="Rzeszutek E."/>
            <person name="Saraiva M."/>
            <person name="Secombes C.J."/>
            <person name="Seidl M.F."/>
            <person name="Snel B."/>
            <person name="Stassen J.H."/>
            <person name="Sykes S."/>
            <person name="Tripathy S."/>
            <person name="van den Berg H."/>
            <person name="Vega-Arreguin J.C."/>
            <person name="Wawra S."/>
            <person name="Young S.K."/>
            <person name="Zeng Q."/>
            <person name="Dieguez-Uribeondo J."/>
            <person name="Russ C."/>
            <person name="Tyler B.M."/>
            <person name="van West P."/>
        </authorList>
    </citation>
    <scope>NUCLEOTIDE SEQUENCE [LARGE SCALE GENOMIC DNA]</scope>
    <source>
        <strain evidence="3 4">CBS 223.65</strain>
    </source>
</reference>
<organism evidence="3 4">
    <name type="scientific">Saprolegnia parasitica (strain CBS 223.65)</name>
    <dbReference type="NCBI Taxonomy" id="695850"/>
    <lineage>
        <taxon>Eukaryota</taxon>
        <taxon>Sar</taxon>
        <taxon>Stramenopiles</taxon>
        <taxon>Oomycota</taxon>
        <taxon>Saprolegniomycetes</taxon>
        <taxon>Saprolegniales</taxon>
        <taxon>Saprolegniaceae</taxon>
        <taxon>Saprolegnia</taxon>
    </lineage>
</organism>
<evidence type="ECO:0000256" key="1">
    <source>
        <dbReference type="SAM" id="Phobius"/>
    </source>
</evidence>
<dbReference type="RefSeq" id="XP_012202999.1">
    <property type="nucleotide sequence ID" value="XM_012347609.1"/>
</dbReference>
<evidence type="ECO:0000313" key="3">
    <source>
        <dbReference type="EMBL" id="KDO26296.1"/>
    </source>
</evidence>
<gene>
    <name evidence="3" type="ORF">SPRG_08370</name>
</gene>
<dbReference type="Pfam" id="PF12697">
    <property type="entry name" value="Abhydrolase_6"/>
    <property type="match status" value="1"/>
</dbReference>
<keyword evidence="1" id="KW-0472">Membrane</keyword>
<dbReference type="VEuPathDB" id="FungiDB:SPRG_08370"/>
<feature type="transmembrane region" description="Helical" evidence="1">
    <location>
        <begin position="42"/>
        <end position="61"/>
    </location>
</feature>
<feature type="domain" description="AB hydrolase-1" evidence="2">
    <location>
        <begin position="111"/>
        <end position="373"/>
    </location>
</feature>
<protein>
    <recommendedName>
        <fullName evidence="2">AB hydrolase-1 domain-containing protein</fullName>
    </recommendedName>
</protein>
<sequence length="403" mass="43420">MLRRIVRRTPPLRAFSSQAPPAQGFKVTGSFVANEAKEVAKLLFGTVTFITGTTLIGGYAVENYKHMHPLTPPGQLLDIDVDGHNSRIHTRVYPHATSSVVVVLDGSAGETSFDFEKVAPKLAEFATVVAIDRPGLGYSSPGALPRSVETISKEYMAVLAQLDVANKQLVLVGHGNGGYNMRQLAADLPSSSLSLQCDGLVLVDALHESVRGRMDAIAPAIQTALAKREANPATLLRYSHWGLLRLVHWMQQKRNAQRFTPDARLFVDSFAPSPPHRRGVAHEANAVARTEDRFLQSPPPTLSVPLVVLSHETTDMFATMLFEPDVEPAMLAAMEDAWNQGQCALLSVSSHSVAHRIVQGADIPHEKPEELIAAVLAVVNEVQGKPEGGVATLTTSVCDVASA</sequence>
<dbReference type="InterPro" id="IPR029058">
    <property type="entry name" value="AB_hydrolase_fold"/>
</dbReference>
<dbReference type="GeneID" id="24130594"/>
<dbReference type="Gene3D" id="3.40.50.1820">
    <property type="entry name" value="alpha/beta hydrolase"/>
    <property type="match status" value="1"/>
</dbReference>
<keyword evidence="1" id="KW-1133">Transmembrane helix</keyword>
<dbReference type="AlphaFoldDB" id="A0A067CID7"/>
<dbReference type="KEGG" id="spar:SPRG_08370"/>
<dbReference type="SUPFAM" id="SSF53474">
    <property type="entry name" value="alpha/beta-Hydrolases"/>
    <property type="match status" value="1"/>
</dbReference>
<evidence type="ECO:0000259" key="2">
    <source>
        <dbReference type="Pfam" id="PF12697"/>
    </source>
</evidence>